<accession>C5CE32</accession>
<reference evidence="2 3" key="1">
    <citation type="submission" date="2009-06" db="EMBL/GenBank/DDBJ databases">
        <title>Complete sequence of Thermotogales bacterium TBF 19.5.1.</title>
        <authorList>
            <consortium name="US DOE Joint Genome Institute"/>
            <person name="Lucas S."/>
            <person name="Copeland A."/>
            <person name="Lapidus A."/>
            <person name="Glavina del Rio T."/>
            <person name="Tice H."/>
            <person name="Bruce D."/>
            <person name="Goodwin L."/>
            <person name="Pitluck S."/>
            <person name="Chertkov O."/>
            <person name="Brettin T."/>
            <person name="Detter J.C."/>
            <person name="Han C."/>
            <person name="Schmutz J."/>
            <person name="Larimer F."/>
            <person name="Land M."/>
            <person name="Hauser L."/>
            <person name="Kyrpides N."/>
            <person name="Ovchinnikova G."/>
            <person name="Noll K."/>
        </authorList>
    </citation>
    <scope>NUCLEOTIDE SEQUENCE [LARGE SCALE GENOMIC DNA]</scope>
    <source>
        <strain evidence="3">ATCC BAA-1733 / DSM 21960 / TBF 19.5.1</strain>
    </source>
</reference>
<dbReference type="AlphaFoldDB" id="C5CE32"/>
<organism evidence="2 3">
    <name type="scientific">Kosmotoga olearia (strain ATCC BAA-1733 / DSM 21960 / TBF 19.5.1)</name>
    <dbReference type="NCBI Taxonomy" id="521045"/>
    <lineage>
        <taxon>Bacteria</taxon>
        <taxon>Thermotogati</taxon>
        <taxon>Thermotogota</taxon>
        <taxon>Thermotogae</taxon>
        <taxon>Kosmotogales</taxon>
        <taxon>Kosmotogaceae</taxon>
        <taxon>Kosmotoga</taxon>
    </lineage>
</organism>
<dbReference type="PANTHER" id="PTHR15160">
    <property type="entry name" value="VON HIPPEL-LINDAU PROTEIN"/>
    <property type="match status" value="1"/>
</dbReference>
<dbReference type="EMBL" id="CP001634">
    <property type="protein sequence ID" value="ACR80134.1"/>
    <property type="molecule type" value="Genomic_DNA"/>
</dbReference>
<evidence type="ECO:0000313" key="2">
    <source>
        <dbReference type="EMBL" id="ACR80134.1"/>
    </source>
</evidence>
<dbReference type="RefSeq" id="WP_015868781.1">
    <property type="nucleotide sequence ID" value="NC_012785.1"/>
</dbReference>
<feature type="domain" description="BFN" evidence="1">
    <location>
        <begin position="1"/>
        <end position="122"/>
    </location>
</feature>
<dbReference type="InterPro" id="IPR036104">
    <property type="entry name" value="BFN_sf"/>
</dbReference>
<dbReference type="STRING" id="521045.Kole_1442"/>
<dbReference type="HOGENOM" id="CLU_096111_1_2_0"/>
<dbReference type="Gene3D" id="3.10.690.10">
    <property type="entry name" value="Bifunctional nuclease domain"/>
    <property type="match status" value="1"/>
</dbReference>
<dbReference type="PANTHER" id="PTHR15160:SF1">
    <property type="entry name" value="VON HIPPEL-LINDAU DISEASE TUMOR SUPPRESSOR"/>
    <property type="match status" value="1"/>
</dbReference>
<dbReference type="KEGG" id="kol:Kole_1442"/>
<evidence type="ECO:0000259" key="1">
    <source>
        <dbReference type="PROSITE" id="PS51658"/>
    </source>
</evidence>
<gene>
    <name evidence="2" type="ordered locus">Kole_1442</name>
</gene>
<keyword evidence="3" id="KW-1185">Reference proteome</keyword>
<dbReference type="SUPFAM" id="SSF103256">
    <property type="entry name" value="Hypothetical protein TM0160"/>
    <property type="match status" value="1"/>
</dbReference>
<dbReference type="Pfam" id="PF02577">
    <property type="entry name" value="BFN_dom"/>
    <property type="match status" value="1"/>
</dbReference>
<dbReference type="Proteomes" id="UP000002382">
    <property type="component" value="Chromosome"/>
</dbReference>
<sequence length="177" mass="20016">MDQSSSPVVILEVDESNMGFAIWIGPFEAESLALAVSGESFQRPLTYDLFIESIKSLGGKFEKAVIHSVRDNVYYASLYVTDSTGNTKSLDARPSDCLVLAAKCGFPVFVEESVFTESAIDLSKLQGAYESGEDEKTDKDEDQEFKEFVKRFDIEDLREYFERRQQENDEDEDAEDK</sequence>
<reference evidence="2 3" key="2">
    <citation type="journal article" date="2011" name="J. Bacteriol.">
        <title>Genome Sequence of Kosmotoga olearia Strain TBF 19.5.1, a Thermophilic Bacterium with a Wide Growth Temperature Range, Isolated from the Troll B Oil Platform in the North Sea.</title>
        <authorList>
            <person name="Swithers K.S."/>
            <person name="Dipippo J.L."/>
            <person name="Bruce D.C."/>
            <person name="Detter C."/>
            <person name="Tapia R."/>
            <person name="Han S."/>
            <person name="Goodwin L.A."/>
            <person name="Han J."/>
            <person name="Woyke T."/>
            <person name="Pitluck S."/>
            <person name="Pennacchio L."/>
            <person name="Nolan M."/>
            <person name="Mikhailova N."/>
            <person name="Land M.L."/>
            <person name="Nesbo C.L."/>
            <person name="Gogarten J.P."/>
            <person name="Noll K.M."/>
        </authorList>
    </citation>
    <scope>NUCLEOTIDE SEQUENCE [LARGE SCALE GENOMIC DNA]</scope>
    <source>
        <strain evidence="3">ATCC BAA-1733 / DSM 21960 / TBF 19.5.1</strain>
    </source>
</reference>
<dbReference type="GO" id="GO:0004518">
    <property type="term" value="F:nuclease activity"/>
    <property type="evidence" value="ECO:0007669"/>
    <property type="project" value="InterPro"/>
</dbReference>
<evidence type="ECO:0000313" key="3">
    <source>
        <dbReference type="Proteomes" id="UP000002382"/>
    </source>
</evidence>
<protein>
    <recommendedName>
        <fullName evidence="1">BFN domain-containing protein</fullName>
    </recommendedName>
</protein>
<proteinExistence type="predicted"/>
<dbReference type="eggNOG" id="COG1259">
    <property type="taxonomic scope" value="Bacteria"/>
</dbReference>
<dbReference type="InterPro" id="IPR003729">
    <property type="entry name" value="Bi_nuclease_dom"/>
</dbReference>
<name>C5CE32_KOSOT</name>
<dbReference type="PROSITE" id="PS51658">
    <property type="entry name" value="BFN"/>
    <property type="match status" value="1"/>
</dbReference>